<sequence length="126" mass="14587">MYANDFNGEIVINTESQVVEFIRNRPAFNANQFIFTFEEIGIPQLCAFVRDDYCVLYFLDSEQKGTFASYGEDNIRDETITFYENVHGAEVVLASTMVITVKQMTDACTEFFKTKTRPTCIKWMEL</sequence>
<dbReference type="RefSeq" id="WP_036691879.1">
    <property type="nucleotide sequence ID" value="NZ_JNVM01000041.1"/>
</dbReference>
<accession>A0A081NUU2</accession>
<dbReference type="Pfam" id="PF14430">
    <property type="entry name" value="Imm1"/>
    <property type="match status" value="1"/>
</dbReference>
<name>A0A081NUU2_9BACL</name>
<organism evidence="1 2">
    <name type="scientific">Paenibacillus tyrfis</name>
    <dbReference type="NCBI Taxonomy" id="1501230"/>
    <lineage>
        <taxon>Bacteria</taxon>
        <taxon>Bacillati</taxon>
        <taxon>Bacillota</taxon>
        <taxon>Bacilli</taxon>
        <taxon>Bacillales</taxon>
        <taxon>Paenibacillaceae</taxon>
        <taxon>Paenibacillus</taxon>
    </lineage>
</organism>
<evidence type="ECO:0008006" key="3">
    <source>
        <dbReference type="Google" id="ProtNLM"/>
    </source>
</evidence>
<protein>
    <recommendedName>
        <fullName evidence="3">Immunity protein Imm1</fullName>
    </recommendedName>
</protein>
<dbReference type="Proteomes" id="UP000028123">
    <property type="component" value="Unassembled WGS sequence"/>
</dbReference>
<dbReference type="AlphaFoldDB" id="A0A081NUU2"/>
<proteinExistence type="predicted"/>
<dbReference type="OrthoDB" id="1150956at2"/>
<dbReference type="InterPro" id="IPR025680">
    <property type="entry name" value="DddI"/>
</dbReference>
<reference evidence="1 2" key="1">
    <citation type="submission" date="2014-06" db="EMBL/GenBank/DDBJ databases">
        <title>Draft genome sequence of Paenibacillus sp. MSt1.</title>
        <authorList>
            <person name="Aw Y.K."/>
            <person name="Ong K.S."/>
            <person name="Gan H.M."/>
            <person name="Lee S.M."/>
        </authorList>
    </citation>
    <scope>NUCLEOTIDE SEQUENCE [LARGE SCALE GENOMIC DNA]</scope>
    <source>
        <strain evidence="1 2">MSt1</strain>
    </source>
</reference>
<gene>
    <name evidence="1" type="ORF">ET33_26905</name>
</gene>
<evidence type="ECO:0000313" key="2">
    <source>
        <dbReference type="Proteomes" id="UP000028123"/>
    </source>
</evidence>
<dbReference type="eggNOG" id="ENOG502ZDTW">
    <property type="taxonomic scope" value="Bacteria"/>
</dbReference>
<comment type="caution">
    <text evidence="1">The sequence shown here is derived from an EMBL/GenBank/DDBJ whole genome shotgun (WGS) entry which is preliminary data.</text>
</comment>
<evidence type="ECO:0000313" key="1">
    <source>
        <dbReference type="EMBL" id="KEQ22215.1"/>
    </source>
</evidence>
<dbReference type="EMBL" id="JNVM01000041">
    <property type="protein sequence ID" value="KEQ22215.1"/>
    <property type="molecule type" value="Genomic_DNA"/>
</dbReference>
<keyword evidence="2" id="KW-1185">Reference proteome</keyword>